<organism evidence="1">
    <name type="scientific">Musa acuminata subsp. malaccensis</name>
    <name type="common">Wild banana</name>
    <name type="synonym">Musa malaccensis</name>
    <dbReference type="NCBI Taxonomy" id="214687"/>
    <lineage>
        <taxon>Eukaryota</taxon>
        <taxon>Viridiplantae</taxon>
        <taxon>Streptophyta</taxon>
        <taxon>Embryophyta</taxon>
        <taxon>Tracheophyta</taxon>
        <taxon>Spermatophyta</taxon>
        <taxon>Magnoliopsida</taxon>
        <taxon>Liliopsida</taxon>
        <taxon>Zingiberales</taxon>
        <taxon>Musaceae</taxon>
        <taxon>Musa</taxon>
    </lineage>
</organism>
<dbReference type="EMBL" id="HG996475">
    <property type="protein sequence ID" value="CAG1863888.1"/>
    <property type="molecule type" value="Genomic_DNA"/>
</dbReference>
<evidence type="ECO:0000313" key="1">
    <source>
        <dbReference type="EMBL" id="CAG1863888.1"/>
    </source>
</evidence>
<sequence>MAQETLKLVSPSIGNERRLPRNYTGDGQGRARTCRRRWSGTAYRRRRSRWRWWWRTWTRPPTRTAPVCLGPTGWWSTSRRVSETSPRASQARRRLWAGSTWA</sequence>
<protein>
    <submittedName>
        <fullName evidence="1">(wild Malaysian banana) hypothetical protein</fullName>
    </submittedName>
</protein>
<dbReference type="AlphaFoldDB" id="A0A8D7BCU4"/>
<reference evidence="1" key="1">
    <citation type="submission" date="2021-03" db="EMBL/GenBank/DDBJ databases">
        <authorList>
            <consortium name="Genoscope - CEA"/>
            <person name="William W."/>
        </authorList>
    </citation>
    <scope>NUCLEOTIDE SEQUENCE</scope>
    <source>
        <strain evidence="1">Doubled-haploid Pahang</strain>
    </source>
</reference>
<accession>A0A8D7BCU4</accession>
<gene>
    <name evidence="1" type="ORF">GSMUA_17400.1</name>
</gene>
<proteinExistence type="predicted"/>
<name>A0A8D7BCU4_MUSAM</name>